<dbReference type="Proteomes" id="UP001162480">
    <property type="component" value="Chromosome 3"/>
</dbReference>
<evidence type="ECO:0000313" key="1">
    <source>
        <dbReference type="EMBL" id="CAI9719752.1"/>
    </source>
</evidence>
<accession>A0AA36F0B6</accession>
<name>A0AA36F0B6_OCTVU</name>
<gene>
    <name evidence="1" type="ORF">OCTVUL_1B016351</name>
</gene>
<dbReference type="AlphaFoldDB" id="A0AA36F0B6"/>
<sequence length="91" mass="10413">MFQHTSPQNAKRPFEVHVRSIKLCQCYSSSSSSSSSRQEEEEKEETILKALLTEIPFNHNYDLLQIRVAFVAARPRLKMVSVSANISMHFA</sequence>
<keyword evidence="2" id="KW-1185">Reference proteome</keyword>
<proteinExistence type="predicted"/>
<evidence type="ECO:0000313" key="2">
    <source>
        <dbReference type="Proteomes" id="UP001162480"/>
    </source>
</evidence>
<organism evidence="1 2">
    <name type="scientific">Octopus vulgaris</name>
    <name type="common">Common octopus</name>
    <dbReference type="NCBI Taxonomy" id="6645"/>
    <lineage>
        <taxon>Eukaryota</taxon>
        <taxon>Metazoa</taxon>
        <taxon>Spiralia</taxon>
        <taxon>Lophotrochozoa</taxon>
        <taxon>Mollusca</taxon>
        <taxon>Cephalopoda</taxon>
        <taxon>Coleoidea</taxon>
        <taxon>Octopodiformes</taxon>
        <taxon>Octopoda</taxon>
        <taxon>Incirrata</taxon>
        <taxon>Octopodidae</taxon>
        <taxon>Octopus</taxon>
    </lineage>
</organism>
<dbReference type="EMBL" id="OX597816">
    <property type="protein sequence ID" value="CAI9719752.1"/>
    <property type="molecule type" value="Genomic_DNA"/>
</dbReference>
<reference evidence="1" key="1">
    <citation type="submission" date="2023-08" db="EMBL/GenBank/DDBJ databases">
        <authorList>
            <person name="Alioto T."/>
            <person name="Alioto T."/>
            <person name="Gomez Garrido J."/>
        </authorList>
    </citation>
    <scope>NUCLEOTIDE SEQUENCE</scope>
</reference>
<protein>
    <submittedName>
        <fullName evidence="1">Uncharacterized protein</fullName>
    </submittedName>
</protein>